<name>A0A564ZHH5_9BACT</name>
<dbReference type="InterPro" id="IPR003593">
    <property type="entry name" value="AAA+_ATPase"/>
</dbReference>
<evidence type="ECO:0000259" key="3">
    <source>
        <dbReference type="SMART" id="SM00382"/>
    </source>
</evidence>
<dbReference type="PANTHER" id="PTHR30486">
    <property type="entry name" value="TWITCHING MOTILITY PROTEIN PILT"/>
    <property type="match status" value="1"/>
</dbReference>
<dbReference type="Gene3D" id="3.40.50.300">
    <property type="entry name" value="P-loop containing nucleotide triphosphate hydrolases"/>
    <property type="match status" value="1"/>
</dbReference>
<evidence type="ECO:0000313" key="5">
    <source>
        <dbReference type="Proteomes" id="UP000334340"/>
    </source>
</evidence>
<dbReference type="InterPro" id="IPR050921">
    <property type="entry name" value="T4SS_GSP_E_ATPase"/>
</dbReference>
<reference evidence="4 5" key="1">
    <citation type="submission" date="2019-07" db="EMBL/GenBank/DDBJ databases">
        <authorList>
            <person name="Cremers G."/>
        </authorList>
    </citation>
    <scope>NUCLEOTIDE SEQUENCE [LARGE SCALE GENOMIC DNA]</scope>
</reference>
<feature type="region of interest" description="Disordered" evidence="2">
    <location>
        <begin position="1"/>
        <end position="26"/>
    </location>
</feature>
<sequence>MALSDRLNRAFGPVPRKDENVSDPAPVIIEPDSRPTRNAYQELKSRIHRRLLDRLDLSNLARIPQEALEAEIGRAVEALVQAESMPLNRSERDRLVVEVLHETLGLGPLEPMLHDPQISDILVNGPHQVYVERFGKLEPTEVVFKDNAHLMQIIDRIVSQVGRRVDESSPMVDARLVDGSRVNAIIPPVSLTGPVLSIRRFGADPLQMKDLLGFHTLTPEMAEVLMGAVRARLNVLISGGTGSGKTTFLNVLSGSIPATERIITIEDSAELQLHQDHVVRLETRPASIEGTGVVTQRDLVRNALRMRPDRIVVGEVRSSEVLDMLQAMNTGHDGSLTTIHANTARDALTRLETMVLMAGLSIPERALRGWICSALDLIIQLSRLSDGSRKVISVSEIVGMEGNVITTQDIFAFEKQGVNEQGVVLGRHKATGIRPKFTERLKHAGILLPTGLFEEWSEA</sequence>
<dbReference type="InterPro" id="IPR001482">
    <property type="entry name" value="T2SS/T4SS_dom"/>
</dbReference>
<keyword evidence="5" id="KW-1185">Reference proteome</keyword>
<dbReference type="SUPFAM" id="SSF52540">
    <property type="entry name" value="P-loop containing nucleoside triphosphate hydrolases"/>
    <property type="match status" value="1"/>
</dbReference>
<dbReference type="SMART" id="SM00382">
    <property type="entry name" value="AAA"/>
    <property type="match status" value="1"/>
</dbReference>
<dbReference type="EMBL" id="CABIKM010000011">
    <property type="protein sequence ID" value="VUZ84367.1"/>
    <property type="molecule type" value="Genomic_DNA"/>
</dbReference>
<evidence type="ECO:0000313" key="4">
    <source>
        <dbReference type="EMBL" id="VUZ84367.1"/>
    </source>
</evidence>
<feature type="domain" description="AAA+ ATPase" evidence="3">
    <location>
        <begin position="231"/>
        <end position="385"/>
    </location>
</feature>
<gene>
    <name evidence="4" type="ORF">MELA_00738</name>
</gene>
<dbReference type="InterPro" id="IPR027417">
    <property type="entry name" value="P-loop_NTPase"/>
</dbReference>
<organism evidence="4 5">
    <name type="scientific">Candidatus Methylomirabilis lanthanidiphila</name>
    <dbReference type="NCBI Taxonomy" id="2211376"/>
    <lineage>
        <taxon>Bacteria</taxon>
        <taxon>Candidatus Methylomirabilota</taxon>
        <taxon>Candidatus Methylomirabilia</taxon>
        <taxon>Candidatus Methylomirabilales</taxon>
        <taxon>Candidatus Methylomirabilaceae</taxon>
        <taxon>Candidatus Methylomirabilis</taxon>
    </lineage>
</organism>
<dbReference type="Gene3D" id="3.30.450.380">
    <property type="match status" value="1"/>
</dbReference>
<dbReference type="CDD" id="cd01130">
    <property type="entry name" value="VirB11-like_ATPase"/>
    <property type="match status" value="1"/>
</dbReference>
<comment type="similarity">
    <text evidence="1">Belongs to the GSP E family.</text>
</comment>
<dbReference type="GO" id="GO:0016887">
    <property type="term" value="F:ATP hydrolysis activity"/>
    <property type="evidence" value="ECO:0007669"/>
    <property type="project" value="InterPro"/>
</dbReference>
<evidence type="ECO:0000256" key="2">
    <source>
        <dbReference type="SAM" id="MobiDB-lite"/>
    </source>
</evidence>
<dbReference type="Proteomes" id="UP000334340">
    <property type="component" value="Unassembled WGS sequence"/>
</dbReference>
<dbReference type="AlphaFoldDB" id="A0A564ZHH5"/>
<dbReference type="Pfam" id="PF00437">
    <property type="entry name" value="T2SSE"/>
    <property type="match status" value="1"/>
</dbReference>
<protein>
    <submittedName>
        <fullName evidence="4">Type II secretory protein GspE</fullName>
    </submittedName>
</protein>
<proteinExistence type="inferred from homology"/>
<dbReference type="PANTHER" id="PTHR30486:SF15">
    <property type="entry name" value="TYPE II_IV SECRETION SYSTEM ATPASE"/>
    <property type="match status" value="1"/>
</dbReference>
<accession>A0A564ZHH5</accession>
<evidence type="ECO:0000256" key="1">
    <source>
        <dbReference type="ARBA" id="ARBA00006611"/>
    </source>
</evidence>